<protein>
    <recommendedName>
        <fullName evidence="4">CASP C-terminal domain-containing protein</fullName>
    </recommendedName>
</protein>
<evidence type="ECO:0000259" key="4">
    <source>
        <dbReference type="Pfam" id="PF08172"/>
    </source>
</evidence>
<dbReference type="EMBL" id="JAODUP010000474">
    <property type="protein sequence ID" value="KAK2148954.1"/>
    <property type="molecule type" value="Genomic_DNA"/>
</dbReference>
<evidence type="ECO:0000256" key="2">
    <source>
        <dbReference type="SAM" id="Coils"/>
    </source>
</evidence>
<dbReference type="AlphaFoldDB" id="A0AAD9J9E4"/>
<gene>
    <name evidence="5" type="ORF">LSH36_474g04051</name>
</gene>
<dbReference type="InterPro" id="IPR012955">
    <property type="entry name" value="CASP_C"/>
</dbReference>
<evidence type="ECO:0000313" key="5">
    <source>
        <dbReference type="EMBL" id="KAK2148954.1"/>
    </source>
</evidence>
<keyword evidence="3" id="KW-1133">Transmembrane helix</keyword>
<dbReference type="PANTHER" id="PTHR14043">
    <property type="entry name" value="CCAAT DISPLACEMENT PROTEIN-RELATED"/>
    <property type="match status" value="1"/>
</dbReference>
<evidence type="ECO:0000256" key="1">
    <source>
        <dbReference type="ARBA" id="ARBA00023054"/>
    </source>
</evidence>
<keyword evidence="1 2" id="KW-0175">Coiled coil</keyword>
<proteinExistence type="predicted"/>
<dbReference type="GO" id="GO:0006891">
    <property type="term" value="P:intra-Golgi vesicle-mediated transport"/>
    <property type="evidence" value="ECO:0007669"/>
    <property type="project" value="InterPro"/>
</dbReference>
<keyword evidence="3" id="KW-0472">Membrane</keyword>
<evidence type="ECO:0000313" key="6">
    <source>
        <dbReference type="Proteomes" id="UP001208570"/>
    </source>
</evidence>
<dbReference type="GO" id="GO:0000139">
    <property type="term" value="C:Golgi membrane"/>
    <property type="evidence" value="ECO:0007669"/>
    <property type="project" value="InterPro"/>
</dbReference>
<name>A0AAD9J9E4_9ANNE</name>
<organism evidence="5 6">
    <name type="scientific">Paralvinella palmiformis</name>
    <dbReference type="NCBI Taxonomy" id="53620"/>
    <lineage>
        <taxon>Eukaryota</taxon>
        <taxon>Metazoa</taxon>
        <taxon>Spiralia</taxon>
        <taxon>Lophotrochozoa</taxon>
        <taxon>Annelida</taxon>
        <taxon>Polychaeta</taxon>
        <taxon>Sedentaria</taxon>
        <taxon>Canalipalpata</taxon>
        <taxon>Terebellida</taxon>
        <taxon>Terebelliformia</taxon>
        <taxon>Alvinellidae</taxon>
        <taxon>Paralvinella</taxon>
    </lineage>
</organism>
<feature type="coiled-coil region" evidence="2">
    <location>
        <begin position="13"/>
        <end position="40"/>
    </location>
</feature>
<comment type="caution">
    <text evidence="5">The sequence shown here is derived from an EMBL/GenBank/DDBJ whole genome shotgun (WGS) entry which is preliminary data.</text>
</comment>
<sequence>MLKPRYAQIQDQYNEAVHSIQEQKQLITQLEEDLRSVNALSSMFRGDAEGEAGTPSQSAEFVADAVKDLAQASVSQMESIKSAADALLPIVQSQRERFRSRAQELEAQAVGMQQQIQLLQNEMDKLRSDNVKLYEKIKFVQSYPHKGATTVNVDDTERRYLTQYEEKLDPFSSFSRKERQRKYMNLNPYDKITLSMGRFVLGNKMARAVVFFYTIFLHILVFLVLYKMAYTSSCKRDLAAECHQKFAEHMAKVHGDTEWHDHHWI</sequence>
<keyword evidence="3" id="KW-0812">Transmembrane</keyword>
<dbReference type="Proteomes" id="UP001208570">
    <property type="component" value="Unassembled WGS sequence"/>
</dbReference>
<accession>A0AAD9J9E4</accession>
<dbReference type="Pfam" id="PF08172">
    <property type="entry name" value="CASP_C"/>
    <property type="match status" value="1"/>
</dbReference>
<dbReference type="PANTHER" id="PTHR14043:SF17">
    <property type="entry name" value="PROTEIN CASP"/>
    <property type="match status" value="1"/>
</dbReference>
<feature type="coiled-coil region" evidence="2">
    <location>
        <begin position="95"/>
        <end position="136"/>
    </location>
</feature>
<keyword evidence="6" id="KW-1185">Reference proteome</keyword>
<feature type="transmembrane region" description="Helical" evidence="3">
    <location>
        <begin position="205"/>
        <end position="226"/>
    </location>
</feature>
<feature type="domain" description="CASP C-terminal" evidence="4">
    <location>
        <begin position="8"/>
        <end position="230"/>
    </location>
</feature>
<reference evidence="5" key="1">
    <citation type="journal article" date="2023" name="Mol. Biol. Evol.">
        <title>Third-Generation Sequencing Reveals the Adaptive Role of the Epigenome in Three Deep-Sea Polychaetes.</title>
        <authorList>
            <person name="Perez M."/>
            <person name="Aroh O."/>
            <person name="Sun Y."/>
            <person name="Lan Y."/>
            <person name="Juniper S.K."/>
            <person name="Young C.R."/>
            <person name="Angers B."/>
            <person name="Qian P.Y."/>
        </authorList>
    </citation>
    <scope>NUCLEOTIDE SEQUENCE</scope>
    <source>
        <strain evidence="5">P08H-3</strain>
    </source>
</reference>
<evidence type="ECO:0000256" key="3">
    <source>
        <dbReference type="SAM" id="Phobius"/>
    </source>
</evidence>